<dbReference type="FunFam" id="1.25.40.10:FF:000583">
    <property type="entry name" value="Tetratricopeptide-like helical"/>
    <property type="match status" value="1"/>
</dbReference>
<dbReference type="Pfam" id="PF01535">
    <property type="entry name" value="PPR"/>
    <property type="match status" value="4"/>
</dbReference>
<name>A0A3Q7XJY6_CICAR</name>
<dbReference type="InterPro" id="IPR011990">
    <property type="entry name" value="TPR-like_helical_dom_sf"/>
</dbReference>
<dbReference type="RefSeq" id="XP_027186808.1">
    <property type="nucleotide sequence ID" value="XM_027331007.1"/>
</dbReference>
<dbReference type="KEGG" id="cam:101495325"/>
<evidence type="ECO:0000256" key="1">
    <source>
        <dbReference type="ARBA" id="ARBA00022737"/>
    </source>
</evidence>
<dbReference type="InterPro" id="IPR046960">
    <property type="entry name" value="PPR_At4g14850-like_plant"/>
</dbReference>
<dbReference type="PROSITE" id="PS51375">
    <property type="entry name" value="PPR"/>
    <property type="match status" value="2"/>
</dbReference>
<dbReference type="Gene3D" id="1.25.40.10">
    <property type="entry name" value="Tetratricopeptide repeat domain"/>
    <property type="match status" value="3"/>
</dbReference>
<evidence type="ECO:0000313" key="3">
    <source>
        <dbReference type="Proteomes" id="UP000087171"/>
    </source>
</evidence>
<keyword evidence="1" id="KW-0677">Repeat</keyword>
<dbReference type="PaxDb" id="3827-XP_004516039.1"/>
<dbReference type="Proteomes" id="UP000087171">
    <property type="component" value="Unplaced"/>
</dbReference>
<feature type="repeat" description="PPR" evidence="2">
    <location>
        <begin position="45"/>
        <end position="81"/>
    </location>
</feature>
<dbReference type="InterPro" id="IPR002885">
    <property type="entry name" value="PPR_rpt"/>
</dbReference>
<organism evidence="3 4">
    <name type="scientific">Cicer arietinum</name>
    <name type="common">Chickpea</name>
    <name type="synonym">Garbanzo</name>
    <dbReference type="NCBI Taxonomy" id="3827"/>
    <lineage>
        <taxon>Eukaryota</taxon>
        <taxon>Viridiplantae</taxon>
        <taxon>Streptophyta</taxon>
        <taxon>Embryophyta</taxon>
        <taxon>Tracheophyta</taxon>
        <taxon>Spermatophyta</taxon>
        <taxon>Magnoliopsida</taxon>
        <taxon>eudicotyledons</taxon>
        <taxon>Gunneridae</taxon>
        <taxon>Pentapetalae</taxon>
        <taxon>rosids</taxon>
        <taxon>fabids</taxon>
        <taxon>Fabales</taxon>
        <taxon>Fabaceae</taxon>
        <taxon>Papilionoideae</taxon>
        <taxon>50 kb inversion clade</taxon>
        <taxon>NPAAA clade</taxon>
        <taxon>Hologalegina</taxon>
        <taxon>IRL clade</taxon>
        <taxon>Cicereae</taxon>
        <taxon>Cicer</taxon>
    </lineage>
</organism>
<evidence type="ECO:0000256" key="2">
    <source>
        <dbReference type="PROSITE-ProRule" id="PRU00708"/>
    </source>
</evidence>
<reference evidence="4" key="1">
    <citation type="submission" date="2025-08" db="UniProtKB">
        <authorList>
            <consortium name="RefSeq"/>
        </authorList>
    </citation>
    <scope>IDENTIFICATION</scope>
    <source>
        <tissue evidence="4">Etiolated seedlings</tissue>
    </source>
</reference>
<dbReference type="InterPro" id="IPR046848">
    <property type="entry name" value="E_motif"/>
</dbReference>
<proteinExistence type="predicted"/>
<dbReference type="GO" id="GO:0003723">
    <property type="term" value="F:RNA binding"/>
    <property type="evidence" value="ECO:0007669"/>
    <property type="project" value="InterPro"/>
</dbReference>
<gene>
    <name evidence="4" type="primary">LOC101495325</name>
</gene>
<dbReference type="OrthoDB" id="185373at2759"/>
<keyword evidence="3" id="KW-1185">Reference proteome</keyword>
<accession>A0A3Q7XJY6</accession>
<dbReference type="GO" id="GO:0009451">
    <property type="term" value="P:RNA modification"/>
    <property type="evidence" value="ECO:0007669"/>
    <property type="project" value="InterPro"/>
</dbReference>
<dbReference type="SUPFAM" id="SSF48452">
    <property type="entry name" value="TPR-like"/>
    <property type="match status" value="1"/>
</dbReference>
<protein>
    <submittedName>
        <fullName evidence="4">Pentatricopeptide repeat-containing protein At3g12770-like</fullName>
    </submittedName>
</protein>
<dbReference type="AlphaFoldDB" id="A0A3Q7XJY6"/>
<dbReference type="NCBIfam" id="TIGR00756">
    <property type="entry name" value="PPR"/>
    <property type="match status" value="1"/>
</dbReference>
<dbReference type="FunFam" id="1.25.40.10:FF:000364">
    <property type="entry name" value="Pentatricopeptide repeat (PPR-like) superfamily protein"/>
    <property type="match status" value="1"/>
</dbReference>
<feature type="repeat" description="PPR" evidence="2">
    <location>
        <begin position="222"/>
        <end position="257"/>
    </location>
</feature>
<dbReference type="Pfam" id="PF20431">
    <property type="entry name" value="E_motif"/>
    <property type="match status" value="1"/>
</dbReference>
<evidence type="ECO:0000313" key="4">
    <source>
        <dbReference type="RefSeq" id="XP_027186808.1"/>
    </source>
</evidence>
<sequence length="365" mass="40159">MLHGHVLRLGFQADTFIQTSLVDMYSKFSIIESARKVFDEMPQRSVVSWNTVISAYSCVCVCVMDKAMNLLKEMLVVGFGPSASTFVSILSGYSSDLNSFVFLLQGVSIRCCVIKLGFVCFEVSLANSLMGYDRSGYPSEALNLFRRMIRTETRPNEATLAIVSSTCADLGSLNTGQGIEEYIFENGFESDQQVQTSLIHMYSKCGSIKKAIGIYDRVKDKDLTIWTSMINSYAIQGMGGEAISLFEKMTTSEGLKPDTIVYTSLLLAYLLGRVGQLDLALVKIQAMPLELQARAWGSLLSACRIHGNVELGELAAAKLLELSPGSSRSYVLMANLYTSVGKFNEANTMRYLIDGKGMVKECGWS</sequence>
<dbReference type="PANTHER" id="PTHR47926">
    <property type="entry name" value="PENTATRICOPEPTIDE REPEAT-CONTAINING PROTEIN"/>
    <property type="match status" value="1"/>
</dbReference>